<dbReference type="EMBL" id="CP029684">
    <property type="protein sequence ID" value="QAS69486.1"/>
    <property type="molecule type" value="Genomic_DNA"/>
</dbReference>
<keyword evidence="5" id="KW-1185">Reference proteome</keyword>
<dbReference type="Proteomes" id="UP001167919">
    <property type="component" value="Unassembled WGS sequence"/>
</dbReference>
<sequence>MDIAYKTILIATDGSKEATDAFKKAVTLAALHGEETTLVIAHVIDTPSLQSMGTFDEKFLEKLTNEALDNLDKLKKRALAAGVKNVKTHVEYGSPRQLIAYKIPDAFNADLLIVGATGLTKFEKLLIGSVTAFVVRNAKIDVLITK</sequence>
<dbReference type="InterPro" id="IPR006016">
    <property type="entry name" value="UspA"/>
</dbReference>
<protein>
    <submittedName>
        <fullName evidence="3">Universal stress protein</fullName>
    </submittedName>
</protein>
<evidence type="ECO:0000313" key="6">
    <source>
        <dbReference type="Proteomes" id="UP001167919"/>
    </source>
</evidence>
<proteinExistence type="inferred from homology"/>
<evidence type="ECO:0000259" key="2">
    <source>
        <dbReference type="Pfam" id="PF00582"/>
    </source>
</evidence>
<reference evidence="4 5" key="1">
    <citation type="journal article" date="2019" name="Syst. Appl. Microbiol.">
        <title>Oenococcus sicerae sp. nov., isolated from French cider.</title>
        <authorList>
            <person name="Cousin F.J."/>
            <person name="Le Guellec R."/>
            <person name="Chagnot C."/>
            <person name="Goux D."/>
            <person name="Dalmasso M."/>
            <person name="Laplace J.M."/>
            <person name="Cretenet M."/>
        </authorList>
    </citation>
    <scope>NUCLEOTIDE SEQUENCE [LARGE SCALE GENOMIC DNA]</scope>
    <source>
        <strain evidence="4 5">UCMA 15228</strain>
    </source>
</reference>
<accession>A0AAJ1RBC3</accession>
<evidence type="ECO:0000256" key="1">
    <source>
        <dbReference type="ARBA" id="ARBA00008791"/>
    </source>
</evidence>
<dbReference type="RefSeq" id="WP_128685640.1">
    <property type="nucleotide sequence ID" value="NZ_CP029684.2"/>
</dbReference>
<dbReference type="Proteomes" id="UP000286907">
    <property type="component" value="Chromosome"/>
</dbReference>
<evidence type="ECO:0000313" key="5">
    <source>
        <dbReference type="Proteomes" id="UP000286907"/>
    </source>
</evidence>
<name>A0AAJ1RBC3_9LACO</name>
<organism evidence="3 6">
    <name type="scientific">Oenococcus sicerae</name>
    <dbReference type="NCBI Taxonomy" id="2203724"/>
    <lineage>
        <taxon>Bacteria</taxon>
        <taxon>Bacillati</taxon>
        <taxon>Bacillota</taxon>
        <taxon>Bacilli</taxon>
        <taxon>Lactobacillales</taxon>
        <taxon>Lactobacillaceae</taxon>
        <taxon>Oenococcus</taxon>
    </lineage>
</organism>
<gene>
    <name evidence="4" type="ORF">DLJ48_02590</name>
    <name evidence="3" type="ORF">EVC35_05685</name>
</gene>
<dbReference type="AlphaFoldDB" id="A0AAJ1RBC3"/>
<dbReference type="Gene3D" id="3.40.50.620">
    <property type="entry name" value="HUPs"/>
    <property type="match status" value="1"/>
</dbReference>
<comment type="similarity">
    <text evidence="1">Belongs to the universal stress protein A family.</text>
</comment>
<dbReference type="PRINTS" id="PR01438">
    <property type="entry name" value="UNVRSLSTRESS"/>
</dbReference>
<evidence type="ECO:0000313" key="4">
    <source>
        <dbReference type="EMBL" id="QAS69486.1"/>
    </source>
</evidence>
<dbReference type="PANTHER" id="PTHR46268">
    <property type="entry name" value="STRESS RESPONSE PROTEIN NHAX"/>
    <property type="match status" value="1"/>
</dbReference>
<dbReference type="InterPro" id="IPR006015">
    <property type="entry name" value="Universal_stress_UspA"/>
</dbReference>
<evidence type="ECO:0000313" key="3">
    <source>
        <dbReference type="EMBL" id="MDN6900493.1"/>
    </source>
</evidence>
<dbReference type="Pfam" id="PF00582">
    <property type="entry name" value="Usp"/>
    <property type="match status" value="1"/>
</dbReference>
<dbReference type="PANTHER" id="PTHR46268:SF6">
    <property type="entry name" value="UNIVERSAL STRESS PROTEIN UP12"/>
    <property type="match status" value="1"/>
</dbReference>
<reference evidence="4" key="3">
    <citation type="submission" date="2020-01" db="EMBL/GenBank/DDBJ databases">
        <authorList>
            <person name="Cousin F.J."/>
            <person name="Le Guellec R."/>
            <person name="Cretenet M."/>
        </authorList>
    </citation>
    <scope>NUCLEOTIDE SEQUENCE</scope>
    <source>
        <strain evidence="4">UCMA 15228</strain>
    </source>
</reference>
<dbReference type="InterPro" id="IPR014729">
    <property type="entry name" value="Rossmann-like_a/b/a_fold"/>
</dbReference>
<dbReference type="SUPFAM" id="SSF52402">
    <property type="entry name" value="Adenine nucleotide alpha hydrolases-like"/>
    <property type="match status" value="1"/>
</dbReference>
<feature type="domain" description="UspA" evidence="2">
    <location>
        <begin position="5"/>
        <end position="146"/>
    </location>
</feature>
<reference evidence="3" key="2">
    <citation type="submission" date="2019-01" db="EMBL/GenBank/DDBJ databases">
        <title>Oenococcus sicerae UCMA17102.</title>
        <authorList>
            <person name="Cousin F.J."/>
            <person name="Le Guellec R."/>
            <person name="Cretenet M."/>
        </authorList>
    </citation>
    <scope>NUCLEOTIDE SEQUENCE</scope>
    <source>
        <strain evidence="3">UCMA17102</strain>
    </source>
</reference>
<dbReference type="CDD" id="cd00293">
    <property type="entry name" value="USP-like"/>
    <property type="match status" value="1"/>
</dbReference>
<dbReference type="EMBL" id="SDWY01000003">
    <property type="protein sequence ID" value="MDN6900493.1"/>
    <property type="molecule type" value="Genomic_DNA"/>
</dbReference>